<reference evidence="15" key="1">
    <citation type="submission" date="2016-06" db="UniProtKB">
        <authorList>
            <consortium name="WormBaseParasite"/>
        </authorList>
    </citation>
    <scope>IDENTIFICATION</scope>
</reference>
<comment type="caution">
    <text evidence="11">Lacks conserved residue(s) required for the propagation of feature annotation.</text>
</comment>
<keyword evidence="2" id="KW-0479">Metal-binding</keyword>
<keyword evidence="5" id="KW-0863">Zinc-finger</keyword>
<dbReference type="EMBL" id="UZAM01008165">
    <property type="protein sequence ID" value="VDP03563.1"/>
    <property type="molecule type" value="Genomic_DNA"/>
</dbReference>
<reference evidence="13 14" key="2">
    <citation type="submission" date="2018-11" db="EMBL/GenBank/DDBJ databases">
        <authorList>
            <consortium name="Pathogen Informatics"/>
        </authorList>
    </citation>
    <scope>NUCLEOTIDE SEQUENCE [LARGE SCALE GENOMIC DNA]</scope>
</reference>
<evidence type="ECO:0000256" key="11">
    <source>
        <dbReference type="HAMAP-Rule" id="MF_03100"/>
    </source>
</evidence>
<dbReference type="InterPro" id="IPR000305">
    <property type="entry name" value="GIY-YIG_endonuc"/>
</dbReference>
<dbReference type="GO" id="GO:0008270">
    <property type="term" value="F:zinc ion binding"/>
    <property type="evidence" value="ECO:0007669"/>
    <property type="project" value="UniProtKB-KW"/>
</dbReference>
<comment type="subunit">
    <text evidence="11">Forms a heterodimer with a member of the SLX4 family.</text>
</comment>
<evidence type="ECO:0000256" key="1">
    <source>
        <dbReference type="ARBA" id="ARBA00022722"/>
    </source>
</evidence>
<keyword evidence="8 11" id="KW-0233">DNA recombination</keyword>
<dbReference type="PROSITE" id="PS50164">
    <property type="entry name" value="GIY_YIG"/>
    <property type="match status" value="1"/>
</dbReference>
<dbReference type="EC" id="3.1.-.-" evidence="11"/>
<evidence type="ECO:0000259" key="12">
    <source>
        <dbReference type="PROSITE" id="PS50164"/>
    </source>
</evidence>
<dbReference type="GO" id="GO:0017108">
    <property type="term" value="F:5'-flap endonuclease activity"/>
    <property type="evidence" value="ECO:0007669"/>
    <property type="project" value="InterPro"/>
</dbReference>
<organism evidence="15">
    <name type="scientific">Soboliphyme baturini</name>
    <dbReference type="NCBI Taxonomy" id="241478"/>
    <lineage>
        <taxon>Eukaryota</taxon>
        <taxon>Metazoa</taxon>
        <taxon>Ecdysozoa</taxon>
        <taxon>Nematoda</taxon>
        <taxon>Enoplea</taxon>
        <taxon>Dorylaimia</taxon>
        <taxon>Dioctophymatida</taxon>
        <taxon>Dioctophymatoidea</taxon>
        <taxon>Soboliphymatidae</taxon>
        <taxon>Soboliphyme</taxon>
    </lineage>
</organism>
<dbReference type="Gene3D" id="3.30.40.10">
    <property type="entry name" value="Zinc/RING finger domain, C3HC4 (zinc finger)"/>
    <property type="match status" value="1"/>
</dbReference>
<dbReference type="GO" id="GO:0033557">
    <property type="term" value="C:Slx1-Slx4 complex"/>
    <property type="evidence" value="ECO:0007669"/>
    <property type="project" value="UniProtKB-UniRule"/>
</dbReference>
<keyword evidence="9 11" id="KW-0234">DNA repair</keyword>
<dbReference type="Proteomes" id="UP000270296">
    <property type="component" value="Unassembled WGS sequence"/>
</dbReference>
<dbReference type="WBParaSite" id="SBAD_0000434901-mRNA-1">
    <property type="protein sequence ID" value="SBAD_0000434901-mRNA-1"/>
    <property type="gene ID" value="SBAD_0000434901"/>
</dbReference>
<evidence type="ECO:0000256" key="7">
    <source>
        <dbReference type="ARBA" id="ARBA00022833"/>
    </source>
</evidence>
<dbReference type="InterPro" id="IPR050381">
    <property type="entry name" value="SLX1_endonuclease"/>
</dbReference>
<dbReference type="HAMAP" id="MF_03100">
    <property type="entry name" value="Endonuc_su_Slx1"/>
    <property type="match status" value="1"/>
</dbReference>
<dbReference type="CDD" id="cd10455">
    <property type="entry name" value="GIY-YIG_SLX1"/>
    <property type="match status" value="1"/>
</dbReference>
<keyword evidence="4 11" id="KW-0227">DNA damage</keyword>
<keyword evidence="14" id="KW-1185">Reference proteome</keyword>
<evidence type="ECO:0000256" key="10">
    <source>
        <dbReference type="ARBA" id="ARBA00023242"/>
    </source>
</evidence>
<dbReference type="OrthoDB" id="24645at2759"/>
<evidence type="ECO:0000256" key="6">
    <source>
        <dbReference type="ARBA" id="ARBA00022801"/>
    </source>
</evidence>
<keyword evidence="7" id="KW-0862">Zinc</keyword>
<dbReference type="GO" id="GO:0008821">
    <property type="term" value="F:crossover junction DNA endonuclease activity"/>
    <property type="evidence" value="ECO:0007669"/>
    <property type="project" value="TreeGrafter"/>
</dbReference>
<accession>A0A183IKM1</accession>
<evidence type="ECO:0000313" key="14">
    <source>
        <dbReference type="Proteomes" id="UP000270296"/>
    </source>
</evidence>
<dbReference type="PANTHER" id="PTHR20208:SF10">
    <property type="entry name" value="STRUCTURE-SPECIFIC ENDONUCLEASE SUBUNIT SLX1"/>
    <property type="match status" value="1"/>
</dbReference>
<dbReference type="Gene3D" id="3.40.1440.10">
    <property type="entry name" value="GIY-YIG endonuclease"/>
    <property type="match status" value="1"/>
</dbReference>
<dbReference type="PANTHER" id="PTHR20208">
    <property type="entry name" value="STRUCTURE-SPECIFIC ENDONUCLEASE SUBUNIT SLX1"/>
    <property type="match status" value="1"/>
</dbReference>
<dbReference type="Pfam" id="PF21202">
    <property type="entry name" value="SLX1_C"/>
    <property type="match status" value="1"/>
</dbReference>
<dbReference type="InterPro" id="IPR027520">
    <property type="entry name" value="Slx1"/>
</dbReference>
<evidence type="ECO:0000256" key="9">
    <source>
        <dbReference type="ARBA" id="ARBA00023204"/>
    </source>
</evidence>
<dbReference type="Pfam" id="PF01541">
    <property type="entry name" value="GIY-YIG"/>
    <property type="match status" value="1"/>
</dbReference>
<gene>
    <name evidence="13" type="ORF">SBAD_LOCUS4167</name>
</gene>
<comment type="similarity">
    <text evidence="11">Belongs to the SLX1 family.</text>
</comment>
<dbReference type="InterPro" id="IPR048749">
    <property type="entry name" value="SLX1_C"/>
</dbReference>
<keyword evidence="10 11" id="KW-0539">Nucleus</keyword>
<keyword evidence="3 11" id="KW-0255">Endonuclease</keyword>
<dbReference type="GO" id="GO:0000724">
    <property type="term" value="P:double-strand break repair via homologous recombination"/>
    <property type="evidence" value="ECO:0007669"/>
    <property type="project" value="TreeGrafter"/>
</dbReference>
<comment type="function">
    <text evidence="11">Catalytic subunit of a heterodimeric structure-specific endonuclease that resolves DNA secondary structures generated during DNA repair and recombination. Has endonuclease activity towards branched DNA substrates, introducing single-strand cuts in duplex DNA close to junctions with ss-DNA.</text>
</comment>
<name>A0A183IKM1_9BILA</name>
<dbReference type="InterPro" id="IPR035901">
    <property type="entry name" value="GIY-YIG_endonuc_sf"/>
</dbReference>
<dbReference type="FunFam" id="3.40.1440.10:FF:000008">
    <property type="entry name" value="Structure-specific endonuclease subunit SLX1 homolog"/>
    <property type="match status" value="1"/>
</dbReference>
<evidence type="ECO:0000313" key="13">
    <source>
        <dbReference type="EMBL" id="VDP03563.1"/>
    </source>
</evidence>
<comment type="cofactor">
    <cofactor evidence="11">
        <name>a divalent metal cation</name>
        <dbReference type="ChEBI" id="CHEBI:60240"/>
    </cofactor>
</comment>
<feature type="domain" description="GIY-YIG" evidence="12">
    <location>
        <begin position="11"/>
        <end position="96"/>
    </location>
</feature>
<evidence type="ECO:0000256" key="8">
    <source>
        <dbReference type="ARBA" id="ARBA00023172"/>
    </source>
</evidence>
<proteinExistence type="inferred from homology"/>
<keyword evidence="1 11" id="KW-0540">Nuclease</keyword>
<evidence type="ECO:0000256" key="2">
    <source>
        <dbReference type="ARBA" id="ARBA00022723"/>
    </source>
</evidence>
<evidence type="ECO:0000313" key="15">
    <source>
        <dbReference type="WBParaSite" id="SBAD_0000434901-mRNA-1"/>
    </source>
</evidence>
<dbReference type="AlphaFoldDB" id="A0A183IKM1"/>
<keyword evidence="6 11" id="KW-0378">Hydrolase</keyword>
<dbReference type="SMART" id="SM00465">
    <property type="entry name" value="GIYc"/>
    <property type="match status" value="1"/>
</dbReference>
<dbReference type="SUPFAM" id="SSF82771">
    <property type="entry name" value="GIY-YIG endonuclease"/>
    <property type="match status" value="1"/>
</dbReference>
<evidence type="ECO:0000256" key="4">
    <source>
        <dbReference type="ARBA" id="ARBA00022763"/>
    </source>
</evidence>
<sequence>MNETAEDVFAPFFGCYLLLSDSQNPKFKNRTYVGFTVNPSRRLKQHNRGIVAGGAWRTNDKGPWKMVLIVHGFPNRICALRFEWAWQHPKKSRRLRDLHLTQRCNETHLNYHLRILASMLAIGPWNRLPLTLRWFHEQYKIQMPFTPSRPSHIPEVAGQIKIVRNKSSMACFDQEITCHICATEVTQHAPVRCSNESCKTFFHKICLARKFLENEPKFLLPISGHCPVCSTPLLWGALIAACNENIIDSSDSDIDFE</sequence>
<evidence type="ECO:0000256" key="3">
    <source>
        <dbReference type="ARBA" id="ARBA00022759"/>
    </source>
</evidence>
<protein>
    <recommendedName>
        <fullName evidence="11">Structure-specific endonuclease subunit SLX1 homolog</fullName>
        <ecNumber evidence="11">3.1.-.-</ecNumber>
    </recommendedName>
</protein>
<dbReference type="InterPro" id="IPR013083">
    <property type="entry name" value="Znf_RING/FYVE/PHD"/>
</dbReference>
<evidence type="ECO:0000256" key="5">
    <source>
        <dbReference type="ARBA" id="ARBA00022771"/>
    </source>
</evidence>
<comment type="subcellular location">
    <subcellularLocation>
        <location evidence="11">Nucleus</location>
    </subcellularLocation>
</comment>